<dbReference type="OMA" id="EWLTHQA"/>
<comment type="subcellular location">
    <subcellularLocation>
        <location evidence="1">Nucleus</location>
    </subcellularLocation>
</comment>
<evidence type="ECO:0000313" key="8">
    <source>
        <dbReference type="Proteomes" id="UP000184267"/>
    </source>
</evidence>
<feature type="region of interest" description="Disordered" evidence="6">
    <location>
        <begin position="1"/>
        <end position="145"/>
    </location>
</feature>
<evidence type="ECO:0000256" key="3">
    <source>
        <dbReference type="ARBA" id="ARBA00023015"/>
    </source>
</evidence>
<feature type="compositionally biased region" description="Polar residues" evidence="6">
    <location>
        <begin position="91"/>
        <end position="100"/>
    </location>
</feature>
<keyword evidence="4" id="KW-0804">Transcription</keyword>
<dbReference type="EMBL" id="MNAD01000872">
    <property type="protein sequence ID" value="OJT09890.1"/>
    <property type="molecule type" value="Genomic_DNA"/>
</dbReference>
<dbReference type="InterPro" id="IPR001138">
    <property type="entry name" value="Zn2Cys6_DnaBD"/>
</dbReference>
<feature type="compositionally biased region" description="Low complexity" evidence="6">
    <location>
        <begin position="101"/>
        <end position="113"/>
    </location>
</feature>
<evidence type="ECO:0000313" key="7">
    <source>
        <dbReference type="EMBL" id="OJT09890.1"/>
    </source>
</evidence>
<dbReference type="Gene3D" id="4.10.240.10">
    <property type="entry name" value="Zn(2)-C6 fungal-type DNA-binding domain"/>
    <property type="match status" value="1"/>
</dbReference>
<dbReference type="Proteomes" id="UP000184267">
    <property type="component" value="Unassembled WGS sequence"/>
</dbReference>
<feature type="region of interest" description="Disordered" evidence="6">
    <location>
        <begin position="169"/>
        <end position="227"/>
    </location>
</feature>
<dbReference type="STRING" id="154538.A0A1M2VQR2"/>
<feature type="compositionally biased region" description="Polar residues" evidence="6">
    <location>
        <begin position="215"/>
        <end position="227"/>
    </location>
</feature>
<evidence type="ECO:0000256" key="1">
    <source>
        <dbReference type="ARBA" id="ARBA00004123"/>
    </source>
</evidence>
<evidence type="ECO:0000256" key="2">
    <source>
        <dbReference type="ARBA" id="ARBA00022723"/>
    </source>
</evidence>
<evidence type="ECO:0000256" key="5">
    <source>
        <dbReference type="ARBA" id="ARBA00023242"/>
    </source>
</evidence>
<evidence type="ECO:0000256" key="4">
    <source>
        <dbReference type="ARBA" id="ARBA00023163"/>
    </source>
</evidence>
<evidence type="ECO:0000256" key="6">
    <source>
        <dbReference type="SAM" id="MobiDB-lite"/>
    </source>
</evidence>
<dbReference type="OrthoDB" id="2123952at2759"/>
<protein>
    <recommendedName>
        <fullName evidence="9">Zn(2)-C6 fungal-type domain-containing protein</fullName>
    </recommendedName>
</protein>
<name>A0A1M2VQR2_TRAPU</name>
<dbReference type="PANTHER" id="PTHR47338">
    <property type="entry name" value="ZN(II)2CYS6 TRANSCRIPTION FACTOR (EUROFUNG)-RELATED"/>
    <property type="match status" value="1"/>
</dbReference>
<keyword evidence="5" id="KW-0539">Nucleus</keyword>
<feature type="compositionally biased region" description="Low complexity" evidence="6">
    <location>
        <begin position="581"/>
        <end position="591"/>
    </location>
</feature>
<evidence type="ECO:0008006" key="9">
    <source>
        <dbReference type="Google" id="ProtNLM"/>
    </source>
</evidence>
<feature type="region of interest" description="Disordered" evidence="6">
    <location>
        <begin position="581"/>
        <end position="664"/>
    </location>
</feature>
<gene>
    <name evidence="7" type="ORF">TRAPUB_13633</name>
</gene>
<dbReference type="GO" id="GO:0008270">
    <property type="term" value="F:zinc ion binding"/>
    <property type="evidence" value="ECO:0007669"/>
    <property type="project" value="InterPro"/>
</dbReference>
<keyword evidence="8" id="KW-1185">Reference proteome</keyword>
<dbReference type="CDD" id="cd00067">
    <property type="entry name" value="GAL4"/>
    <property type="match status" value="1"/>
</dbReference>
<dbReference type="PANTHER" id="PTHR47338:SF29">
    <property type="entry name" value="ZN(2)-C6 FUNGAL-TYPE DOMAIN-CONTAINING PROTEIN"/>
    <property type="match status" value="1"/>
</dbReference>
<keyword evidence="2" id="KW-0479">Metal-binding</keyword>
<dbReference type="AlphaFoldDB" id="A0A1M2VQR2"/>
<dbReference type="InterPro" id="IPR050815">
    <property type="entry name" value="TF_fung"/>
</dbReference>
<comment type="caution">
    <text evidence="7">The sequence shown here is derived from an EMBL/GenBank/DDBJ whole genome shotgun (WGS) entry which is preliminary data.</text>
</comment>
<reference evidence="7 8" key="1">
    <citation type="submission" date="2016-10" db="EMBL/GenBank/DDBJ databases">
        <title>Genome sequence of the basidiomycete white-rot fungus Trametes pubescens.</title>
        <authorList>
            <person name="Makela M.R."/>
            <person name="Granchi Z."/>
            <person name="Peng M."/>
            <person name="De Vries R.P."/>
            <person name="Grigoriev I."/>
            <person name="Riley R."/>
            <person name="Hilden K."/>
        </authorList>
    </citation>
    <scope>NUCLEOTIDE SEQUENCE [LARGE SCALE GENOMIC DNA]</scope>
    <source>
        <strain evidence="7 8">FBCC735</strain>
    </source>
</reference>
<accession>A0A1M2VQR2</accession>
<dbReference type="GO" id="GO:0000981">
    <property type="term" value="F:DNA-binding transcription factor activity, RNA polymerase II-specific"/>
    <property type="evidence" value="ECO:0007669"/>
    <property type="project" value="InterPro"/>
</dbReference>
<sequence>MDPATAASISGMFHHHEEDEPQQHYSRSGFSGDAFSHPHSHQESREQLWHYSPPTAEAFRARLEQPNHDVGAPSEYEPPMAQGPPPPGPSHGQSIAQSGLSASMRSEASNSSAGRSRREKPRLELAADQPLTTQGKPRTRVRGRKIRCDGAKPVCHNCSRRAENPQLCSYDTAPKRRGPDRVPGARQRSATGPNDKPRRRRRPPPLDAGAHVFDSPQSASTSPVDYKSVTFSPTGHAFMTDAGVPHHDSLTIIQEVGPGQYHRHRQDMSPVSGGLGTHYAQSHDRTILAGGTLHAHTPAAAAYEAIPLGSPLSDAPAAVGYAADLPVAHAHPFGRAVGEEGEYEYGEDGRLLGRRAQRDAIAADPGVQFTRETWWDALLVLYATEGDIHEAAHDIALTMSPGIREDTTQNITADLRAIFRASPYWLNFINLPRFFGTLLDPRARHRVQPSLILGALALATFFKSHEGELGAAGRSRALKLRDQAQSALDASLSSRWVDPSLVQAAWLIAFFEICAHPLHSTARVRSSMGMLDALLRSMGLLAIDAEDPRASIFTTSVPAVTNSLVGSLRHRQLAVQDFPAQAPPQEQQLPPTDDCHLPQASEQQWQPEHPLTGPTGQPPTQRPTPLYVHPRDPDFPPLLESQPSVEARGPRRPVHAHPEQLEQASDAPCSCMTFTLGHTWPMVREFAPLWDMTPTWQSEWTESEIRKEECRRLVWSSVVLTAGHSSYTAASSAMEVQQLFLMDPRNYALLFPGESLMHADAPGDTPAVPPPDKASVWALYTRAMLMWNSCIRMRADGALPDSEKAAFAVAAWREIDAIEDALQRHTCGIERSFLFQGRELLFKHANLLFYRRKAEEWLTHLASLGKRVLNAGLPSVTGLPAASLAKRPFLLFWFMSQIERALTLWAYDQTLSLALDVARALSRPVQYLMNLWPCPEQRRRWDDLYQKLVGSCYAAGVPLSPVYSENVPSAQPVASITVEQAGSAHT</sequence>
<dbReference type="InterPro" id="IPR036864">
    <property type="entry name" value="Zn2-C6_fun-type_DNA-bd_sf"/>
</dbReference>
<organism evidence="7 8">
    <name type="scientific">Trametes pubescens</name>
    <name type="common">White-rot fungus</name>
    <dbReference type="NCBI Taxonomy" id="154538"/>
    <lineage>
        <taxon>Eukaryota</taxon>
        <taxon>Fungi</taxon>
        <taxon>Dikarya</taxon>
        <taxon>Basidiomycota</taxon>
        <taxon>Agaricomycotina</taxon>
        <taxon>Agaricomycetes</taxon>
        <taxon>Polyporales</taxon>
        <taxon>Polyporaceae</taxon>
        <taxon>Trametes</taxon>
    </lineage>
</organism>
<proteinExistence type="predicted"/>
<dbReference type="GO" id="GO:0005634">
    <property type="term" value="C:nucleus"/>
    <property type="evidence" value="ECO:0007669"/>
    <property type="project" value="UniProtKB-SubCell"/>
</dbReference>
<keyword evidence="3" id="KW-0805">Transcription regulation</keyword>